<accession>A0A426V3W9</accession>
<protein>
    <recommendedName>
        <fullName evidence="4">YbaB/EbfC family DNA-binding protein</fullName>
    </recommendedName>
</protein>
<organism evidence="2 3">
    <name type="scientific">Glycomyces terrestris</name>
    <dbReference type="NCBI Taxonomy" id="2493553"/>
    <lineage>
        <taxon>Bacteria</taxon>
        <taxon>Bacillati</taxon>
        <taxon>Actinomycetota</taxon>
        <taxon>Actinomycetes</taxon>
        <taxon>Glycomycetales</taxon>
        <taxon>Glycomycetaceae</taxon>
        <taxon>Glycomyces</taxon>
    </lineage>
</organism>
<dbReference type="Pfam" id="PF02575">
    <property type="entry name" value="YbaB_DNA_bd"/>
    <property type="match status" value="1"/>
</dbReference>
<dbReference type="EMBL" id="RSEB01000001">
    <property type="protein sequence ID" value="RRS01535.1"/>
    <property type="molecule type" value="Genomic_DNA"/>
</dbReference>
<dbReference type="GO" id="GO:0003677">
    <property type="term" value="F:DNA binding"/>
    <property type="evidence" value="ECO:0007669"/>
    <property type="project" value="InterPro"/>
</dbReference>
<evidence type="ECO:0000256" key="1">
    <source>
        <dbReference type="SAM" id="MobiDB-lite"/>
    </source>
</evidence>
<evidence type="ECO:0000313" key="3">
    <source>
        <dbReference type="Proteomes" id="UP000277256"/>
    </source>
</evidence>
<dbReference type="Proteomes" id="UP000277256">
    <property type="component" value="Unassembled WGS sequence"/>
</dbReference>
<evidence type="ECO:0000313" key="2">
    <source>
        <dbReference type="EMBL" id="RRS01535.1"/>
    </source>
</evidence>
<dbReference type="Gene3D" id="3.30.1310.10">
    <property type="entry name" value="Nucleoid-associated protein YbaB-like domain"/>
    <property type="match status" value="1"/>
</dbReference>
<dbReference type="SUPFAM" id="SSF82607">
    <property type="entry name" value="YbaB-like"/>
    <property type="match status" value="1"/>
</dbReference>
<gene>
    <name evidence="2" type="ORF">EIW28_01840</name>
</gene>
<evidence type="ECO:0008006" key="4">
    <source>
        <dbReference type="Google" id="ProtNLM"/>
    </source>
</evidence>
<proteinExistence type="predicted"/>
<dbReference type="AlphaFoldDB" id="A0A426V3W9"/>
<name>A0A426V3W9_9ACTN</name>
<sequence length="196" mass="21039">MLPTLRTVPLRRTAAGCRMRGGAGLTTVRSRPVRPLGYCRPAHRPERGATVNETPDDAPGPAQPGNHAVPEFDFAAFMGGFRDQMAKLDEQARPVRSLIDAASVRIESEGGEVAVTVTIGGELVGVEFLPAAEDAAPADLAAAITAAYDRARETARAGSPEVLERLLRLQLRMMTEDRDLLDRMRARRGDEPGPGS</sequence>
<keyword evidence="3" id="KW-1185">Reference proteome</keyword>
<dbReference type="InterPro" id="IPR004401">
    <property type="entry name" value="YbaB/EbfC"/>
</dbReference>
<reference evidence="2 3" key="1">
    <citation type="submission" date="2018-12" db="EMBL/GenBank/DDBJ databases">
        <title>Glycomyces sp. YIM 121974 draft genome.</title>
        <authorList>
            <person name="Li Q."/>
        </authorList>
    </citation>
    <scope>NUCLEOTIDE SEQUENCE [LARGE SCALE GENOMIC DNA]</scope>
    <source>
        <strain evidence="2 3">YIM 121974</strain>
    </source>
</reference>
<dbReference type="InterPro" id="IPR036894">
    <property type="entry name" value="YbaB-like_sf"/>
</dbReference>
<feature type="region of interest" description="Disordered" evidence="1">
    <location>
        <begin position="36"/>
        <end position="65"/>
    </location>
</feature>
<comment type="caution">
    <text evidence="2">The sequence shown here is derived from an EMBL/GenBank/DDBJ whole genome shotgun (WGS) entry which is preliminary data.</text>
</comment>